<evidence type="ECO:0000313" key="2">
    <source>
        <dbReference type="Proteomes" id="UP000587270"/>
    </source>
</evidence>
<dbReference type="AlphaFoldDB" id="A0AAW9ZFN4"/>
<protein>
    <submittedName>
        <fullName evidence="1">Uncharacterized protein</fullName>
    </submittedName>
</protein>
<dbReference type="EMBL" id="JABAFN010000001">
    <property type="protein sequence ID" value="NME21239.1"/>
    <property type="molecule type" value="Genomic_DNA"/>
</dbReference>
<sequence>MIVQDKEENVRYFGAIQFREEIAKKSLALYPMVAENEEIIETTNIFPERYAYYTCDDRLVTDGDWILTNSKGECQVVTNKKFLERFKKVEVN</sequence>
<accession>A0AAW9ZFN4</accession>
<reference evidence="1 2" key="1">
    <citation type="submission" date="2020-04" db="EMBL/GenBank/DDBJ databases">
        <authorList>
            <person name="Hitch T.C.A."/>
            <person name="Wylensek D."/>
            <person name="Clavel T."/>
        </authorList>
    </citation>
    <scope>NUCLEOTIDE SEQUENCE [LARGE SCALE GENOMIC DNA]</scope>
    <source>
        <strain evidence="1 2">WCA-386-APC-4I</strain>
    </source>
</reference>
<evidence type="ECO:0000313" key="1">
    <source>
        <dbReference type="EMBL" id="NME21239.1"/>
    </source>
</evidence>
<proteinExistence type="predicted"/>
<organism evidence="1 2">
    <name type="scientific">Limosilactobacillus reuteri</name>
    <name type="common">Lactobacillus reuteri</name>
    <dbReference type="NCBI Taxonomy" id="1598"/>
    <lineage>
        <taxon>Bacteria</taxon>
        <taxon>Bacillati</taxon>
        <taxon>Bacillota</taxon>
        <taxon>Bacilli</taxon>
        <taxon>Lactobacillales</taxon>
        <taxon>Lactobacillaceae</taxon>
        <taxon>Limosilactobacillus</taxon>
    </lineage>
</organism>
<comment type="caution">
    <text evidence="1">The sequence shown here is derived from an EMBL/GenBank/DDBJ whole genome shotgun (WGS) entry which is preliminary data.</text>
</comment>
<gene>
    <name evidence="1" type="ORF">HF865_00645</name>
</gene>
<dbReference type="Proteomes" id="UP000587270">
    <property type="component" value="Unassembled WGS sequence"/>
</dbReference>
<name>A0AAW9ZFN4_LIMRT</name>
<dbReference type="RefSeq" id="WP_132139905.1">
    <property type="nucleotide sequence ID" value="NZ_CP065330.1"/>
</dbReference>